<organism evidence="2 3">
    <name type="scientific">Crassostrea virginica</name>
    <name type="common">Eastern oyster</name>
    <dbReference type="NCBI Taxonomy" id="6565"/>
    <lineage>
        <taxon>Eukaryota</taxon>
        <taxon>Metazoa</taxon>
        <taxon>Spiralia</taxon>
        <taxon>Lophotrochozoa</taxon>
        <taxon>Mollusca</taxon>
        <taxon>Bivalvia</taxon>
        <taxon>Autobranchia</taxon>
        <taxon>Pteriomorphia</taxon>
        <taxon>Ostreida</taxon>
        <taxon>Ostreoidea</taxon>
        <taxon>Ostreidae</taxon>
        <taxon>Crassostrea</taxon>
    </lineage>
</organism>
<accession>A0A8B8AK93</accession>
<evidence type="ECO:0000313" key="2">
    <source>
        <dbReference type="Proteomes" id="UP000694844"/>
    </source>
</evidence>
<keyword evidence="2" id="KW-1185">Reference proteome</keyword>
<sequence length="357" mass="40598">MADRSDDSAGTDISRLNGKFSSRIKSWRSSRLKHINKNRNINEVKIDHEYYLDVNTPCPPAPLTVAGHASLVGIQTGKILDFDVRNKKCSICQYYNGRNETIPNHSCNSNWRGSSKAMEPDMASAMLRNLQTHGYEVNILHGDSDSTTMARIRPEFKDLQKKNDKNHFKKNLSKDFYKLSQTHKELKSAGVIPYLTRCYMYPISSQCASPEDLANKLEVIVPHLYGDHSHCHSAKWCTYHKSPSTYRYKHLPQGKPLQSNALRNELKEITKKLQKRASELTCMGSTQANENFNNIVASKAPKNRSYGNTCSLATRVSAAVLQKNIGYTYVYKKRNYKWETEKSVKEGQTYQANICAS</sequence>
<evidence type="ECO:0000259" key="1">
    <source>
        <dbReference type="Pfam" id="PF20700"/>
    </source>
</evidence>
<gene>
    <name evidence="3" type="primary">LOC111102090</name>
</gene>
<evidence type="ECO:0000313" key="3">
    <source>
        <dbReference type="RefSeq" id="XP_022290449.1"/>
    </source>
</evidence>
<proteinExistence type="predicted"/>
<dbReference type="Proteomes" id="UP000694844">
    <property type="component" value="Chromosome 6"/>
</dbReference>
<reference evidence="3" key="1">
    <citation type="submission" date="2025-08" db="UniProtKB">
        <authorList>
            <consortium name="RefSeq"/>
        </authorList>
    </citation>
    <scope>IDENTIFICATION</scope>
    <source>
        <tissue evidence="3">Whole sample</tissue>
    </source>
</reference>
<dbReference type="InterPro" id="IPR049012">
    <property type="entry name" value="Mutator_transp_dom"/>
</dbReference>
<name>A0A8B8AK93_CRAVI</name>
<dbReference type="Pfam" id="PF20700">
    <property type="entry name" value="Mutator"/>
    <property type="match status" value="1"/>
</dbReference>
<feature type="domain" description="Mutator-like transposase" evidence="1">
    <location>
        <begin position="66"/>
        <end position="237"/>
    </location>
</feature>
<dbReference type="AlphaFoldDB" id="A0A8B8AK93"/>
<dbReference type="GeneID" id="111102090"/>
<dbReference type="PANTHER" id="PTHR31751">
    <property type="entry name" value="SI:CH211-108C17.2-RELATED-RELATED"/>
    <property type="match status" value="1"/>
</dbReference>
<dbReference type="RefSeq" id="XP_022290449.1">
    <property type="nucleotide sequence ID" value="XM_022434741.1"/>
</dbReference>
<dbReference type="KEGG" id="cvn:111102090"/>
<protein>
    <submittedName>
        <fullName evidence="3">Uncharacterized protein LOC111102090</fullName>
    </submittedName>
</protein>